<comment type="caution">
    <text evidence="2">The sequence shown here is derived from an EMBL/GenBank/DDBJ whole genome shotgun (WGS) entry which is preliminary data.</text>
</comment>
<name>A0ABS1SAU8_9RHOB</name>
<feature type="transmembrane region" description="Helical" evidence="1">
    <location>
        <begin position="276"/>
        <end position="303"/>
    </location>
</feature>
<feature type="transmembrane region" description="Helical" evidence="1">
    <location>
        <begin position="41"/>
        <end position="59"/>
    </location>
</feature>
<keyword evidence="1" id="KW-1133">Transmembrane helix</keyword>
<protein>
    <recommendedName>
        <fullName evidence="4">Permease</fullName>
    </recommendedName>
</protein>
<evidence type="ECO:0008006" key="4">
    <source>
        <dbReference type="Google" id="ProtNLM"/>
    </source>
</evidence>
<evidence type="ECO:0000313" key="3">
    <source>
        <dbReference type="Proteomes" id="UP000644749"/>
    </source>
</evidence>
<keyword evidence="1" id="KW-0472">Membrane</keyword>
<gene>
    <name evidence="2" type="ORF">JL111_18000</name>
</gene>
<keyword evidence="1" id="KW-0812">Transmembrane</keyword>
<keyword evidence="3" id="KW-1185">Reference proteome</keyword>
<feature type="transmembrane region" description="Helical" evidence="1">
    <location>
        <begin position="71"/>
        <end position="93"/>
    </location>
</feature>
<reference evidence="2 3" key="1">
    <citation type="submission" date="2021-01" db="EMBL/GenBank/DDBJ databases">
        <title>011410 draft genome.</title>
        <authorList>
            <person name="Lang L."/>
        </authorList>
    </citation>
    <scope>NUCLEOTIDE SEQUENCE [LARGE SCALE GENOMIC DNA]</scope>
    <source>
        <strain evidence="2 3">KCTC 42845</strain>
    </source>
</reference>
<organism evidence="2 3">
    <name type="scientific">Paracoccus aerius</name>
    <dbReference type="NCBI Taxonomy" id="1915382"/>
    <lineage>
        <taxon>Bacteria</taxon>
        <taxon>Pseudomonadati</taxon>
        <taxon>Pseudomonadota</taxon>
        <taxon>Alphaproteobacteria</taxon>
        <taxon>Rhodobacterales</taxon>
        <taxon>Paracoccaceae</taxon>
        <taxon>Paracoccus</taxon>
    </lineage>
</organism>
<feature type="transmembrane region" description="Helical" evidence="1">
    <location>
        <begin position="206"/>
        <end position="225"/>
    </location>
</feature>
<accession>A0ABS1SAU8</accession>
<feature type="transmembrane region" description="Helical" evidence="1">
    <location>
        <begin position="6"/>
        <end position="29"/>
    </location>
</feature>
<feature type="transmembrane region" description="Helical" evidence="1">
    <location>
        <begin position="324"/>
        <end position="343"/>
    </location>
</feature>
<dbReference type="RefSeq" id="WP_235986352.1">
    <property type="nucleotide sequence ID" value="NZ_JAESHT010000023.1"/>
</dbReference>
<sequence>MATVHLFALGWLCQMMIGALIQFTPVLCARPLKMPGLSLPALLLTGLGTAMLAAGFLSMDGWVLGQNLLGLAPAVVVAGFGLTAVMLVPTLLAGQGLRQAEVRMVALALIALAGLWGTGTAMALTLAGYNLLPVFIPDALPLHVLLGTGGFLTLAAFGVSYKLFAMFLLAPDRDGPLRKAVFGMAALVVVLVLGLAGSILARGPRLPLGLLVAVAGAVTAGLYLVEMLRLWRSRHRLQTEVNMRWSRAAMICLAMSAALMVPTFRWGAAWAEAAMFLALVGWLSTLTLAQMVKIVSFLTWIQVFAPQIGRRPVPLVSDLTDARFAGRCLGLWATGVAGGTFAIAVGHPLLFQVSAMILLVAVLGLTRELLAIRRLRHLDPARLPDHLPPLVLPVPLRSSSDDHALPA</sequence>
<feature type="transmembrane region" description="Helical" evidence="1">
    <location>
        <begin position="245"/>
        <end position="264"/>
    </location>
</feature>
<evidence type="ECO:0000313" key="2">
    <source>
        <dbReference type="EMBL" id="MBL3675370.1"/>
    </source>
</evidence>
<feature type="transmembrane region" description="Helical" evidence="1">
    <location>
        <begin position="349"/>
        <end position="366"/>
    </location>
</feature>
<feature type="transmembrane region" description="Helical" evidence="1">
    <location>
        <begin position="105"/>
        <end position="132"/>
    </location>
</feature>
<proteinExistence type="predicted"/>
<dbReference type="EMBL" id="JAESHT010000023">
    <property type="protein sequence ID" value="MBL3675370.1"/>
    <property type="molecule type" value="Genomic_DNA"/>
</dbReference>
<feature type="transmembrane region" description="Helical" evidence="1">
    <location>
        <begin position="181"/>
        <end position="200"/>
    </location>
</feature>
<evidence type="ECO:0000256" key="1">
    <source>
        <dbReference type="SAM" id="Phobius"/>
    </source>
</evidence>
<feature type="transmembrane region" description="Helical" evidence="1">
    <location>
        <begin position="144"/>
        <end position="169"/>
    </location>
</feature>
<dbReference type="Proteomes" id="UP000644749">
    <property type="component" value="Unassembled WGS sequence"/>
</dbReference>